<dbReference type="RefSeq" id="WP_117405047.1">
    <property type="nucleotide sequence ID" value="NZ_QVNQ01000016.1"/>
</dbReference>
<feature type="domain" description="ABC transporter" evidence="4">
    <location>
        <begin position="4"/>
        <end position="257"/>
    </location>
</feature>
<dbReference type="SUPFAM" id="SSF52540">
    <property type="entry name" value="P-loop containing nucleoside triphosphate hydrolases"/>
    <property type="match status" value="2"/>
</dbReference>
<dbReference type="GO" id="GO:0016887">
    <property type="term" value="F:ATP hydrolysis activity"/>
    <property type="evidence" value="ECO:0007669"/>
    <property type="project" value="InterPro"/>
</dbReference>
<reference evidence="5 6" key="1">
    <citation type="submission" date="2018-08" db="EMBL/GenBank/DDBJ databases">
        <title>Actinomadura spongicola sp. nov., isolated from marine sponge Leucetta chagosensis.</title>
        <authorList>
            <person name="Li L."/>
            <person name="Lin H.W."/>
        </authorList>
    </citation>
    <scope>NUCLEOTIDE SEQUENCE [LARGE SCALE GENOMIC DNA]</scope>
    <source>
        <strain evidence="5 6">LHW52907</strain>
    </source>
</reference>
<dbReference type="OrthoDB" id="3207002at2"/>
<feature type="domain" description="ABC transporter" evidence="4">
    <location>
        <begin position="320"/>
        <end position="525"/>
    </location>
</feature>
<gene>
    <name evidence="5" type="ORF">D0T12_33830</name>
</gene>
<dbReference type="Pfam" id="PF00005">
    <property type="entry name" value="ABC_tran"/>
    <property type="match status" value="2"/>
</dbReference>
<dbReference type="InterPro" id="IPR003593">
    <property type="entry name" value="AAA+_ATPase"/>
</dbReference>
<proteinExistence type="predicted"/>
<keyword evidence="1" id="KW-0677">Repeat</keyword>
<keyword evidence="6" id="KW-1185">Reference proteome</keyword>
<dbReference type="Gene3D" id="3.40.50.300">
    <property type="entry name" value="P-loop containing nucleotide triphosphate hydrolases"/>
    <property type="match status" value="2"/>
</dbReference>
<keyword evidence="3 5" id="KW-0067">ATP-binding</keyword>
<sequence>MGHIEVSRLTYALPDGRPLLGDVSFRVGDGAKAALVGPNGAGKTTLLRLIAGDVSPSDGVVTSSGGLGVMRQFIGALRDDRTVHDLLLSVAPERLRNAARALARAEGALDESERSQLAYAQAITDYADAGGYDIEVVWDTCATAALGRHFDEVKSRGVTTLSGGEQKRLVLEALLRGPDEVLLLDEPDNYLDVAGKEWLAERLRATSKTILFVSHDRQLLADAADRIVTVESRDVWVHGGGFAGYAQARRDRTERLHELRRRWDDEHARLKRLVHTLRQRATNNDAVASSYQAARTRLQRFEEAGPPQSAPKEQNVRMRLRGGRTGKRALICESLELKGLTRPFDVEVWYGERVAVLGSNGSGKSTFLRLLAGEDVPHGGACRLGARVVPGHFVQTHVRPDLQGRTPAQILMAENALTRNEAMAALARYELAPAGSRPFETLSGGQQARLQILLLELSGATLLLLDEPTDNLDLASAEALQQGLASYAGTVLAVTHDRWFAADFDRYLVFGSDGRVHESATPVWS</sequence>
<name>A0A372G756_9ACTN</name>
<evidence type="ECO:0000256" key="1">
    <source>
        <dbReference type="ARBA" id="ARBA00022737"/>
    </source>
</evidence>
<dbReference type="GO" id="GO:0005524">
    <property type="term" value="F:ATP binding"/>
    <property type="evidence" value="ECO:0007669"/>
    <property type="project" value="UniProtKB-KW"/>
</dbReference>
<dbReference type="SMART" id="SM00382">
    <property type="entry name" value="AAA"/>
    <property type="match status" value="2"/>
</dbReference>
<dbReference type="CDD" id="cd03221">
    <property type="entry name" value="ABCF_EF-3"/>
    <property type="match status" value="2"/>
</dbReference>
<accession>A0A372G756</accession>
<evidence type="ECO:0000256" key="2">
    <source>
        <dbReference type="ARBA" id="ARBA00022741"/>
    </source>
</evidence>
<protein>
    <submittedName>
        <fullName evidence="5">ABC transporter ATP-binding protein</fullName>
    </submittedName>
</protein>
<dbReference type="InterPro" id="IPR027417">
    <property type="entry name" value="P-loop_NTPase"/>
</dbReference>
<organism evidence="5 6">
    <name type="scientific">Actinomadura spongiicola</name>
    <dbReference type="NCBI Taxonomy" id="2303421"/>
    <lineage>
        <taxon>Bacteria</taxon>
        <taxon>Bacillati</taxon>
        <taxon>Actinomycetota</taxon>
        <taxon>Actinomycetes</taxon>
        <taxon>Streptosporangiales</taxon>
        <taxon>Thermomonosporaceae</taxon>
        <taxon>Actinomadura</taxon>
    </lineage>
</organism>
<dbReference type="InterPro" id="IPR003439">
    <property type="entry name" value="ABC_transporter-like_ATP-bd"/>
</dbReference>
<evidence type="ECO:0000313" key="6">
    <source>
        <dbReference type="Proteomes" id="UP000262882"/>
    </source>
</evidence>
<dbReference type="Proteomes" id="UP000262882">
    <property type="component" value="Unassembled WGS sequence"/>
</dbReference>
<dbReference type="EMBL" id="QVNQ01000016">
    <property type="protein sequence ID" value="RFS81137.1"/>
    <property type="molecule type" value="Genomic_DNA"/>
</dbReference>
<dbReference type="InterPro" id="IPR050611">
    <property type="entry name" value="ABCF"/>
</dbReference>
<dbReference type="PROSITE" id="PS50893">
    <property type="entry name" value="ABC_TRANSPORTER_2"/>
    <property type="match status" value="2"/>
</dbReference>
<comment type="caution">
    <text evidence="5">The sequence shown here is derived from an EMBL/GenBank/DDBJ whole genome shotgun (WGS) entry which is preliminary data.</text>
</comment>
<evidence type="ECO:0000259" key="4">
    <source>
        <dbReference type="PROSITE" id="PS50893"/>
    </source>
</evidence>
<dbReference type="PANTHER" id="PTHR19211">
    <property type="entry name" value="ATP-BINDING TRANSPORT PROTEIN-RELATED"/>
    <property type="match status" value="1"/>
</dbReference>
<evidence type="ECO:0000256" key="3">
    <source>
        <dbReference type="ARBA" id="ARBA00022840"/>
    </source>
</evidence>
<dbReference type="AlphaFoldDB" id="A0A372G756"/>
<dbReference type="PANTHER" id="PTHR19211:SF69">
    <property type="entry name" value="ATP-BINDING PROTEIN UUP"/>
    <property type="match status" value="1"/>
</dbReference>
<evidence type="ECO:0000313" key="5">
    <source>
        <dbReference type="EMBL" id="RFS81137.1"/>
    </source>
</evidence>
<keyword evidence="2" id="KW-0547">Nucleotide-binding</keyword>